<evidence type="ECO:0000313" key="3">
    <source>
        <dbReference type="Proteomes" id="UP000077069"/>
    </source>
</evidence>
<evidence type="ECO:0000313" key="2">
    <source>
        <dbReference type="EMBL" id="OAG04200.1"/>
    </source>
</evidence>
<proteinExistence type="predicted"/>
<keyword evidence="3" id="KW-1185">Reference proteome</keyword>
<dbReference type="InParanoid" id="A0A177CBX3"/>
<name>A0A177CBX3_9PLEO</name>
<dbReference type="OrthoDB" id="10465261at2759"/>
<dbReference type="AlphaFoldDB" id="A0A177CBX3"/>
<evidence type="ECO:0000256" key="1">
    <source>
        <dbReference type="SAM" id="MobiDB-lite"/>
    </source>
</evidence>
<protein>
    <submittedName>
        <fullName evidence="2">Uncharacterized protein</fullName>
    </submittedName>
</protein>
<gene>
    <name evidence="2" type="ORF">CC84DRAFT_1178074</name>
</gene>
<feature type="region of interest" description="Disordered" evidence="1">
    <location>
        <begin position="83"/>
        <end position="170"/>
    </location>
</feature>
<reference evidence="2 3" key="1">
    <citation type="submission" date="2016-05" db="EMBL/GenBank/DDBJ databases">
        <title>Comparative analysis of secretome profiles of manganese(II)-oxidizing ascomycete fungi.</title>
        <authorList>
            <consortium name="DOE Joint Genome Institute"/>
            <person name="Zeiner C.A."/>
            <person name="Purvine S.O."/>
            <person name="Zink E.M."/>
            <person name="Wu S."/>
            <person name="Pasa-Tolic L."/>
            <person name="Chaput D.L."/>
            <person name="Haridas S."/>
            <person name="Grigoriev I.V."/>
            <person name="Santelli C.M."/>
            <person name="Hansel C.M."/>
        </authorList>
    </citation>
    <scope>NUCLEOTIDE SEQUENCE [LARGE SCALE GENOMIC DNA]</scope>
    <source>
        <strain evidence="2 3">AP3s5-JAC2a</strain>
    </source>
</reference>
<feature type="region of interest" description="Disordered" evidence="1">
    <location>
        <begin position="205"/>
        <end position="225"/>
    </location>
</feature>
<accession>A0A177CBX3</accession>
<sequence length="225" mass="23129">MAAGGRARARSGSEECTTLDTCTRRSRLAGESVDSVPSHFAGVKQAEAVDQSLAKGAAGATAESRALKQQGVSATESLARMHRLTGFAGDNPATSASAPGAGCPARGHGKATGRQHIDTRRQSSNSVALKSHPRSAVPPDNSRRQMSPARREAVTNKGPPPSPRSAVALPASPSGIFELALCDCSTTASPRGRALIDIGQTHTAVDRVRSGASRASPRREGACSL</sequence>
<organism evidence="2 3">
    <name type="scientific">Paraphaeosphaeria sporulosa</name>
    <dbReference type="NCBI Taxonomy" id="1460663"/>
    <lineage>
        <taxon>Eukaryota</taxon>
        <taxon>Fungi</taxon>
        <taxon>Dikarya</taxon>
        <taxon>Ascomycota</taxon>
        <taxon>Pezizomycotina</taxon>
        <taxon>Dothideomycetes</taxon>
        <taxon>Pleosporomycetidae</taxon>
        <taxon>Pleosporales</taxon>
        <taxon>Massarineae</taxon>
        <taxon>Didymosphaeriaceae</taxon>
        <taxon>Paraphaeosphaeria</taxon>
    </lineage>
</organism>
<dbReference type="EMBL" id="KV441554">
    <property type="protein sequence ID" value="OAG04200.1"/>
    <property type="molecule type" value="Genomic_DNA"/>
</dbReference>
<dbReference type="RefSeq" id="XP_018034565.1">
    <property type="nucleotide sequence ID" value="XM_018180316.1"/>
</dbReference>
<dbReference type="GeneID" id="28763802"/>
<dbReference type="Proteomes" id="UP000077069">
    <property type="component" value="Unassembled WGS sequence"/>
</dbReference>